<evidence type="ECO:0000256" key="3">
    <source>
        <dbReference type="PROSITE-ProRule" id="PRU00339"/>
    </source>
</evidence>
<dbReference type="InterPro" id="IPR019734">
    <property type="entry name" value="TPR_rpt"/>
</dbReference>
<reference evidence="4 5" key="1">
    <citation type="journal article" date="2020" name="ISME J.">
        <title>Enrichment and physiological characterization of a novel comammox Nitrospira indicates ammonium inhibition of complete nitrification.</title>
        <authorList>
            <person name="Sakoula D."/>
            <person name="Koch H."/>
            <person name="Frank J."/>
            <person name="Jetten M.S.M."/>
            <person name="van Kessel M.A.H.J."/>
            <person name="Lucker S."/>
        </authorList>
    </citation>
    <scope>NUCLEOTIDE SEQUENCE [LARGE SCALE GENOMIC DNA]</scope>
    <source>
        <strain evidence="4">Comreactor17</strain>
    </source>
</reference>
<dbReference type="SUPFAM" id="SSF48452">
    <property type="entry name" value="TPR-like"/>
    <property type="match status" value="1"/>
</dbReference>
<dbReference type="PANTHER" id="PTHR44943:SF8">
    <property type="entry name" value="TPR REPEAT-CONTAINING PROTEIN MJ0263"/>
    <property type="match status" value="1"/>
</dbReference>
<dbReference type="InterPro" id="IPR051685">
    <property type="entry name" value="Ycf3/AcsC/BcsC/TPR_MFPF"/>
</dbReference>
<dbReference type="SMART" id="SM00028">
    <property type="entry name" value="TPR"/>
    <property type="match status" value="5"/>
</dbReference>
<evidence type="ECO:0000313" key="5">
    <source>
        <dbReference type="Proteomes" id="UP000593737"/>
    </source>
</evidence>
<dbReference type="AlphaFoldDB" id="A0A7S8FCS1"/>
<keyword evidence="1" id="KW-0677">Repeat</keyword>
<dbReference type="PANTHER" id="PTHR44943">
    <property type="entry name" value="CELLULOSE SYNTHASE OPERON PROTEIN C"/>
    <property type="match status" value="1"/>
</dbReference>
<dbReference type="PROSITE" id="PS50005">
    <property type="entry name" value="TPR"/>
    <property type="match status" value="2"/>
</dbReference>
<keyword evidence="2 3" id="KW-0802">TPR repeat</keyword>
<feature type="repeat" description="TPR" evidence="3">
    <location>
        <begin position="157"/>
        <end position="190"/>
    </location>
</feature>
<dbReference type="Pfam" id="PF13432">
    <property type="entry name" value="TPR_16"/>
    <property type="match status" value="1"/>
</dbReference>
<evidence type="ECO:0000256" key="1">
    <source>
        <dbReference type="ARBA" id="ARBA00022737"/>
    </source>
</evidence>
<feature type="repeat" description="TPR" evidence="3">
    <location>
        <begin position="298"/>
        <end position="331"/>
    </location>
</feature>
<evidence type="ECO:0000256" key="2">
    <source>
        <dbReference type="ARBA" id="ARBA00022803"/>
    </source>
</evidence>
<dbReference type="InterPro" id="IPR011990">
    <property type="entry name" value="TPR-like_helical_dom_sf"/>
</dbReference>
<accession>A0A7S8FCS1</accession>
<dbReference type="Pfam" id="PF14559">
    <property type="entry name" value="TPR_19"/>
    <property type="match status" value="1"/>
</dbReference>
<dbReference type="Pfam" id="PF13181">
    <property type="entry name" value="TPR_8"/>
    <property type="match status" value="1"/>
</dbReference>
<dbReference type="Gene3D" id="1.25.40.10">
    <property type="entry name" value="Tetratricopeptide repeat domain"/>
    <property type="match status" value="2"/>
</dbReference>
<organism evidence="4 5">
    <name type="scientific">Candidatus Nitrospira kreftii</name>
    <dbReference type="NCBI Taxonomy" id="2652173"/>
    <lineage>
        <taxon>Bacteria</taxon>
        <taxon>Pseudomonadati</taxon>
        <taxon>Nitrospirota</taxon>
        <taxon>Nitrospiria</taxon>
        <taxon>Nitrospirales</taxon>
        <taxon>Nitrospiraceae</taxon>
        <taxon>Nitrospira</taxon>
    </lineage>
</organism>
<sequence>MDQPTSGNQPLKSEKQTIFESFRSYPGAGCFVLLLVLLRATGIPSFADASVALSVEKVAEEAKATWDSGAVIAALELLDQGIQDHPHAPALQKLRGDILSTFRDPQEAVQAYDRALAAEPTLLDAHWAKWGVLVRWGREGEAILELRSIAQIEANNPLIHWRLALELRKLDRLEESLESYKRAVRLMPELLGWRLALARARFDVLDYAGADADLQHVLQHLAPGSPLELPAKNQLAQLYESMDRGRRFKPVLTPEATADQLKEWASLRSDAWKLFEAGRYQEVEPVYRKLLALNPSDPVATQQLGLTLMQLNRCEEAIDVFGNMSNLNPKEEDFADTTYRMGQCYAELERWEDAFVHFQILYDAAVEFEEANKGIAFPAGTRVLAKDKIARWLDKVKPHVPELVKLKEAEAKREKEVNARALARTEDALLAKAIEKAKPQRTLDAGVAIAGRDADFSWFRYVIPAGKVLRDDFPTGAHEFIPLNPSDTFPSTQSEIYLVFKLVSDSFEAVPLTARCVPETREMTEDPQTTVQDRVMTAMNDRSGYFLLTLPKTGWTPGFYRCGLFAGEQTSAYSYVDEVRFRIVEPTTVRSHDLDRAAH</sequence>
<dbReference type="Proteomes" id="UP000593737">
    <property type="component" value="Chromosome"/>
</dbReference>
<dbReference type="EMBL" id="CP047423">
    <property type="protein sequence ID" value="QPD03724.1"/>
    <property type="molecule type" value="Genomic_DNA"/>
</dbReference>
<gene>
    <name evidence="4" type="ORF">Nkreftii_001498</name>
</gene>
<protein>
    <recommendedName>
        <fullName evidence="6">Tetratricopeptide repeat protein</fullName>
    </recommendedName>
</protein>
<dbReference type="KEGG" id="nkf:Nkreftii_001498"/>
<proteinExistence type="predicted"/>
<evidence type="ECO:0008006" key="6">
    <source>
        <dbReference type="Google" id="ProtNLM"/>
    </source>
</evidence>
<evidence type="ECO:0000313" key="4">
    <source>
        <dbReference type="EMBL" id="QPD03724.1"/>
    </source>
</evidence>
<name>A0A7S8FCS1_9BACT</name>